<dbReference type="OrthoDB" id="3645574at2759"/>
<dbReference type="Proteomes" id="UP000077002">
    <property type="component" value="Unassembled WGS sequence"/>
</dbReference>
<evidence type="ECO:0008006" key="3">
    <source>
        <dbReference type="Google" id="ProtNLM"/>
    </source>
</evidence>
<evidence type="ECO:0000313" key="1">
    <source>
        <dbReference type="EMBL" id="OAG33981.1"/>
    </source>
</evidence>
<evidence type="ECO:0000313" key="2">
    <source>
        <dbReference type="Proteomes" id="UP000077002"/>
    </source>
</evidence>
<sequence>MVSLAKIPQPRIGSFTIDDQGYISLSKRPLTLQLQALENEDIPTGNDRLRTYECTESYVLDLLAYHDSRLLHQPNSMNDEKDGRRQMSAFINRKTARGPVFLGLTDLQQSNIFVNERWQVESLIDLEWACSHPSEMLRSPYWLTGEKVECFYGKTQLDRFCNAREELMAKFRQQEMLLTSPSETTRSAMFYNLFKQNIMPRFSGDDSSEFPDISQYWSSDVDKVIRSKLEERDRYLQRLSLAAVSADSDSDG</sequence>
<dbReference type="GeneID" id="34606964"/>
<accession>A0A177ERA0</accession>
<keyword evidence="2" id="KW-1185">Reference proteome</keyword>
<protein>
    <recommendedName>
        <fullName evidence="3">Aminoglycoside phosphotransferase domain-containing protein</fullName>
    </recommendedName>
</protein>
<gene>
    <name evidence="1" type="ORF">AYO21_11881</name>
</gene>
<proteinExistence type="predicted"/>
<comment type="caution">
    <text evidence="1">The sequence shown here is derived from an EMBL/GenBank/DDBJ whole genome shotgun (WGS) entry which is preliminary data.</text>
</comment>
<organism evidence="1 2">
    <name type="scientific">Fonsecaea monophora</name>
    <dbReference type="NCBI Taxonomy" id="254056"/>
    <lineage>
        <taxon>Eukaryota</taxon>
        <taxon>Fungi</taxon>
        <taxon>Dikarya</taxon>
        <taxon>Ascomycota</taxon>
        <taxon>Pezizomycotina</taxon>
        <taxon>Eurotiomycetes</taxon>
        <taxon>Chaetothyriomycetidae</taxon>
        <taxon>Chaetothyriales</taxon>
        <taxon>Herpotrichiellaceae</taxon>
        <taxon>Fonsecaea</taxon>
    </lineage>
</organism>
<dbReference type="AlphaFoldDB" id="A0A177ERA0"/>
<dbReference type="EMBL" id="LVKK01000192">
    <property type="protein sequence ID" value="OAG33981.1"/>
    <property type="molecule type" value="Genomic_DNA"/>
</dbReference>
<reference evidence="1 2" key="1">
    <citation type="submission" date="2016-03" db="EMBL/GenBank/DDBJ databases">
        <title>Draft genome sequence of the Fonsecaea monophora CBS 269.37.</title>
        <authorList>
            <person name="Bombassaro A."/>
            <person name="Vinicius W.A."/>
            <person name="De Hoog S."/>
            <person name="Sun J."/>
            <person name="Souza E.M."/>
            <person name="Raittz R.T."/>
            <person name="Costa F."/>
            <person name="Leao A.C."/>
            <person name="Tadra-Sfeir M.Z."/>
            <person name="Baura V."/>
            <person name="Balsanelli E."/>
            <person name="Pedrosa F.O."/>
            <person name="Moreno L.F."/>
            <person name="Steffens M.B."/>
            <person name="Xi L."/>
            <person name="Bocca A.L."/>
            <person name="Felipe M.S."/>
            <person name="Teixeira M."/>
            <person name="Telles Filho F.Q."/>
            <person name="Azevedo C.M."/>
            <person name="Gomes R."/>
            <person name="Vicente V.A."/>
        </authorList>
    </citation>
    <scope>NUCLEOTIDE SEQUENCE [LARGE SCALE GENOMIC DNA]</scope>
    <source>
        <strain evidence="1 2">CBS 269.37</strain>
    </source>
</reference>
<name>A0A177ERA0_9EURO</name>
<dbReference type="RefSeq" id="XP_022505933.1">
    <property type="nucleotide sequence ID" value="XM_022661760.1"/>
</dbReference>